<sequence length="229" mass="25762">MMALSVHSPFATLGDETVRSLEGGEQTVLFDGKSLEGWRGRDDLWRVEDGMIVGRTTDEDPIAENTFLIFNEPIEGDFELTLQFKLEGGNSGIQYRSVVVDEDKFVVSGYQADIDSTNKFAGILYEEKGRGILAKRGEFVTIGEDGKKSVEKFADHDALANTIHSGQWNDYRVVVRGNQLEQFINETKMIQLIDNQTDKARDSGVIALQLHRGPAMTARFKNVTIRRWK</sequence>
<dbReference type="RefSeq" id="WP_146582637.1">
    <property type="nucleotide sequence ID" value="NZ_SJPM01000032.1"/>
</dbReference>
<evidence type="ECO:0000313" key="2">
    <source>
        <dbReference type="EMBL" id="TWT86465.1"/>
    </source>
</evidence>
<name>A0A5C5ZH75_9BACT</name>
<reference evidence="2 3" key="1">
    <citation type="submission" date="2019-02" db="EMBL/GenBank/DDBJ databases">
        <title>Deep-cultivation of Planctomycetes and their phenomic and genomic characterization uncovers novel biology.</title>
        <authorList>
            <person name="Wiegand S."/>
            <person name="Jogler M."/>
            <person name="Boedeker C."/>
            <person name="Pinto D."/>
            <person name="Vollmers J."/>
            <person name="Rivas-Marin E."/>
            <person name="Kohn T."/>
            <person name="Peeters S.H."/>
            <person name="Heuer A."/>
            <person name="Rast P."/>
            <person name="Oberbeckmann S."/>
            <person name="Bunk B."/>
            <person name="Jeske O."/>
            <person name="Meyerdierks A."/>
            <person name="Storesund J.E."/>
            <person name="Kallscheuer N."/>
            <person name="Luecker S."/>
            <person name="Lage O.M."/>
            <person name="Pohl T."/>
            <person name="Merkel B.J."/>
            <person name="Hornburger P."/>
            <person name="Mueller R.-W."/>
            <person name="Bruemmer F."/>
            <person name="Labrenz M."/>
            <person name="Spormann A.M."/>
            <person name="Op Den Camp H."/>
            <person name="Overmann J."/>
            <person name="Amann R."/>
            <person name="Jetten M.S.M."/>
            <person name="Mascher T."/>
            <person name="Medema M.H."/>
            <person name="Devos D.P."/>
            <person name="Kaster A.-K."/>
            <person name="Ovreas L."/>
            <person name="Rohde M."/>
            <person name="Galperin M.Y."/>
            <person name="Jogler C."/>
        </authorList>
    </citation>
    <scope>NUCLEOTIDE SEQUENCE [LARGE SCALE GENOMIC DNA]</scope>
    <source>
        <strain evidence="2 3">Pla100</strain>
    </source>
</reference>
<dbReference type="OrthoDB" id="272468at2"/>
<dbReference type="Proteomes" id="UP000316213">
    <property type="component" value="Unassembled WGS sequence"/>
</dbReference>
<evidence type="ECO:0000259" key="1">
    <source>
        <dbReference type="Pfam" id="PF06439"/>
    </source>
</evidence>
<protein>
    <recommendedName>
        <fullName evidence="1">3-keto-alpha-glucoside-1,2-lyase/3-keto-2-hydroxy-glucal hydratase domain-containing protein</fullName>
    </recommendedName>
</protein>
<dbReference type="GO" id="GO:0016787">
    <property type="term" value="F:hydrolase activity"/>
    <property type="evidence" value="ECO:0007669"/>
    <property type="project" value="InterPro"/>
</dbReference>
<accession>A0A5C5ZH75</accession>
<proteinExistence type="predicted"/>
<dbReference type="EMBL" id="SJPM01000032">
    <property type="protein sequence ID" value="TWT86465.1"/>
    <property type="molecule type" value="Genomic_DNA"/>
</dbReference>
<dbReference type="Pfam" id="PF06439">
    <property type="entry name" value="3keto-disac_hyd"/>
    <property type="match status" value="1"/>
</dbReference>
<gene>
    <name evidence="2" type="ORF">Pla100_60360</name>
</gene>
<dbReference type="InterPro" id="IPR010496">
    <property type="entry name" value="AL/BT2_dom"/>
</dbReference>
<dbReference type="Gene3D" id="2.60.120.560">
    <property type="entry name" value="Exo-inulinase, domain 1"/>
    <property type="match status" value="1"/>
</dbReference>
<comment type="caution">
    <text evidence="2">The sequence shown here is derived from an EMBL/GenBank/DDBJ whole genome shotgun (WGS) entry which is preliminary data.</text>
</comment>
<evidence type="ECO:0000313" key="3">
    <source>
        <dbReference type="Proteomes" id="UP000316213"/>
    </source>
</evidence>
<organism evidence="2 3">
    <name type="scientific">Neorhodopirellula pilleata</name>
    <dbReference type="NCBI Taxonomy" id="2714738"/>
    <lineage>
        <taxon>Bacteria</taxon>
        <taxon>Pseudomonadati</taxon>
        <taxon>Planctomycetota</taxon>
        <taxon>Planctomycetia</taxon>
        <taxon>Pirellulales</taxon>
        <taxon>Pirellulaceae</taxon>
        <taxon>Neorhodopirellula</taxon>
    </lineage>
</organism>
<dbReference type="AlphaFoldDB" id="A0A5C5ZH75"/>
<feature type="domain" description="3-keto-alpha-glucoside-1,2-lyase/3-keto-2-hydroxy-glucal hydratase" evidence="1">
    <location>
        <begin position="27"/>
        <end position="226"/>
    </location>
</feature>
<keyword evidence="3" id="KW-1185">Reference proteome</keyword>